<keyword evidence="10" id="KW-0732">Signal</keyword>
<dbReference type="Pfam" id="PF02129">
    <property type="entry name" value="Peptidase_S15"/>
    <property type="match status" value="1"/>
</dbReference>
<dbReference type="InterPro" id="IPR006311">
    <property type="entry name" value="TAT_signal"/>
</dbReference>
<evidence type="ECO:0000256" key="6">
    <source>
        <dbReference type="ARBA" id="ARBA00022801"/>
    </source>
</evidence>
<dbReference type="InterPro" id="IPR005674">
    <property type="entry name" value="CocE/Ser_esterase"/>
</dbReference>
<accession>A0ABN3NH67</accession>
<organism evidence="12 13">
    <name type="scientific">Pilimelia columellifera subsp. columellifera</name>
    <dbReference type="NCBI Taxonomy" id="706583"/>
    <lineage>
        <taxon>Bacteria</taxon>
        <taxon>Bacillati</taxon>
        <taxon>Actinomycetota</taxon>
        <taxon>Actinomycetes</taxon>
        <taxon>Micromonosporales</taxon>
        <taxon>Micromonosporaceae</taxon>
        <taxon>Pilimelia</taxon>
    </lineage>
</organism>
<reference evidence="12 13" key="1">
    <citation type="journal article" date="2019" name="Int. J. Syst. Evol. Microbiol.">
        <title>The Global Catalogue of Microorganisms (GCM) 10K type strain sequencing project: providing services to taxonomists for standard genome sequencing and annotation.</title>
        <authorList>
            <consortium name="The Broad Institute Genomics Platform"/>
            <consortium name="The Broad Institute Genome Sequencing Center for Infectious Disease"/>
            <person name="Wu L."/>
            <person name="Ma J."/>
        </authorList>
    </citation>
    <scope>NUCLEOTIDE SEQUENCE [LARGE SCALE GENOMIC DNA]</scope>
    <source>
        <strain evidence="12 13">JCM 3367</strain>
    </source>
</reference>
<evidence type="ECO:0000256" key="9">
    <source>
        <dbReference type="SAM" id="MobiDB-lite"/>
    </source>
</evidence>
<dbReference type="Proteomes" id="UP001499978">
    <property type="component" value="Unassembled WGS sequence"/>
</dbReference>
<keyword evidence="7" id="KW-0720">Serine protease</keyword>
<feature type="chain" id="PRO_5045272153" description="Xaa-Pro dipeptidyl-peptidase" evidence="10">
    <location>
        <begin position="29"/>
        <end position="583"/>
    </location>
</feature>
<keyword evidence="5" id="KW-0645">Protease</keyword>
<evidence type="ECO:0000256" key="5">
    <source>
        <dbReference type="ARBA" id="ARBA00022670"/>
    </source>
</evidence>
<keyword evidence="13" id="KW-1185">Reference proteome</keyword>
<protein>
    <recommendedName>
        <fullName evidence="3">Xaa-Pro dipeptidyl-peptidase</fullName>
        <ecNumber evidence="3">3.4.14.11</ecNumber>
    </recommendedName>
    <alternativeName>
        <fullName evidence="8">X-prolyl-dipeptidyl aminopeptidase</fullName>
    </alternativeName>
</protein>
<dbReference type="InterPro" id="IPR013736">
    <property type="entry name" value="Xaa-Pro_dipept_C"/>
</dbReference>
<name>A0ABN3NH67_9ACTN</name>
<dbReference type="EMBL" id="BAAARY010000005">
    <property type="protein sequence ID" value="GAA2519569.1"/>
    <property type="molecule type" value="Genomic_DNA"/>
</dbReference>
<dbReference type="NCBIfam" id="NF003780">
    <property type="entry name" value="PRK05371.1-1"/>
    <property type="match status" value="1"/>
</dbReference>
<comment type="similarity">
    <text evidence="2">Belongs to the peptidase S15 family.</text>
</comment>
<feature type="domain" description="Xaa-Pro dipeptidyl-peptidase C-terminal" evidence="11">
    <location>
        <begin position="355"/>
        <end position="573"/>
    </location>
</feature>
<proteinExistence type="inferred from homology"/>
<evidence type="ECO:0000256" key="1">
    <source>
        <dbReference type="ARBA" id="ARBA00000123"/>
    </source>
</evidence>
<dbReference type="PROSITE" id="PS51318">
    <property type="entry name" value="TAT"/>
    <property type="match status" value="1"/>
</dbReference>
<evidence type="ECO:0000259" key="11">
    <source>
        <dbReference type="SMART" id="SM00939"/>
    </source>
</evidence>
<dbReference type="SMART" id="SM00939">
    <property type="entry name" value="PepX_C"/>
    <property type="match status" value="1"/>
</dbReference>
<evidence type="ECO:0000256" key="7">
    <source>
        <dbReference type="ARBA" id="ARBA00022825"/>
    </source>
</evidence>
<keyword evidence="4" id="KW-0031">Aminopeptidase</keyword>
<evidence type="ECO:0000256" key="2">
    <source>
        <dbReference type="ARBA" id="ARBA00010819"/>
    </source>
</evidence>
<dbReference type="Gene3D" id="3.40.50.1820">
    <property type="entry name" value="alpha/beta hydrolase"/>
    <property type="match status" value="1"/>
</dbReference>
<evidence type="ECO:0000313" key="13">
    <source>
        <dbReference type="Proteomes" id="UP001499978"/>
    </source>
</evidence>
<sequence length="583" mass="61653">MSGLRRAAVSVTAVGAVAAAMLPQSAFADTAASAAFVEERVYVETTVDTDGDGKRDRVAIDISRPNGSDKVPVIFEHTPYKTGLGDVPNHGVDLAKLPQETGRRPGIANGPVPRRVVPEPQLSGWLDDHFAPLGYAAISGQSVGTGASDGCPTTGDMGETAGAVAVIDWLNGRAKGFSSSGAEVKATWSTGNVGMTGISYNGTLPNMAATTGVPGLKAIVPVAAIGDWYDYYRANGLVVAPGGYQGEDADILARAVRNKRPGCTAQFSKLNKAQDRVTGDHSAFWAARDYVNKADKVKAGVFVVHGLNDWNVKGKNAATWYEALRKNDVPRRIWWHRGKHDDPRSHRSDYAKEVQRWFDHFLKGVDNGVTNEPKAEVQGPDGNWRKLAEWPDPAAKDVELHLGATSATAPGTLTGSANPSASEQSFTDEGKTKGAGVLVANPDQANGNRLVYRAAALAGQASLSGTPKVKLRLAVENKTAANLTVLVVDYTSSGTPTIVTRGWMDPQNHAGIQGTPLTPGKAYDLSFNLEPKDYVFAKGSRIGVVIISTDYDFTLRPAAGTKLRVAPGASSVTLPLAGYSARP</sequence>
<dbReference type="NCBIfam" id="TIGR00976">
    <property type="entry name" value="CocE_NonD"/>
    <property type="match status" value="2"/>
</dbReference>
<dbReference type="RefSeq" id="WP_344170561.1">
    <property type="nucleotide sequence ID" value="NZ_BAAARY010000005.1"/>
</dbReference>
<evidence type="ECO:0000256" key="3">
    <source>
        <dbReference type="ARBA" id="ARBA00012463"/>
    </source>
</evidence>
<dbReference type="InterPro" id="IPR008252">
    <property type="entry name" value="Pept_S15_Xpro"/>
</dbReference>
<dbReference type="Pfam" id="PF08530">
    <property type="entry name" value="PepX_C"/>
    <property type="match status" value="1"/>
</dbReference>
<evidence type="ECO:0000256" key="10">
    <source>
        <dbReference type="SAM" id="SignalP"/>
    </source>
</evidence>
<evidence type="ECO:0000256" key="4">
    <source>
        <dbReference type="ARBA" id="ARBA00022438"/>
    </source>
</evidence>
<dbReference type="SUPFAM" id="SSF53474">
    <property type="entry name" value="alpha/beta-Hydrolases"/>
    <property type="match status" value="1"/>
</dbReference>
<keyword evidence="6" id="KW-0378">Hydrolase</keyword>
<dbReference type="InterPro" id="IPR029058">
    <property type="entry name" value="AB_hydrolase_fold"/>
</dbReference>
<dbReference type="InterPro" id="IPR008979">
    <property type="entry name" value="Galactose-bd-like_sf"/>
</dbReference>
<dbReference type="PRINTS" id="PR00923">
    <property type="entry name" value="LACTOPTASE"/>
</dbReference>
<comment type="catalytic activity">
    <reaction evidence="1">
        <text>Hydrolyzes Xaa-Pro-|- bonds to release unblocked, N-terminal dipeptides from substrates including Ala-Pro-|-p-nitroanilide and (sequentially) Tyr-Pro-|-Phe-Pro-|-Gly-Pro-|-Ile.</text>
        <dbReference type="EC" id="3.4.14.11"/>
    </reaction>
</comment>
<dbReference type="InterPro" id="IPR000383">
    <property type="entry name" value="Xaa-Pro-like_dom"/>
</dbReference>
<feature type="compositionally biased region" description="Polar residues" evidence="9">
    <location>
        <begin position="407"/>
        <end position="427"/>
    </location>
</feature>
<feature type="signal peptide" evidence="10">
    <location>
        <begin position="1"/>
        <end position="28"/>
    </location>
</feature>
<comment type="caution">
    <text evidence="12">The sequence shown here is derived from an EMBL/GenBank/DDBJ whole genome shotgun (WGS) entry which is preliminary data.</text>
</comment>
<dbReference type="EC" id="3.4.14.11" evidence="3"/>
<feature type="region of interest" description="Disordered" evidence="9">
    <location>
        <begin position="407"/>
        <end position="430"/>
    </location>
</feature>
<evidence type="ECO:0000256" key="8">
    <source>
        <dbReference type="ARBA" id="ARBA00030045"/>
    </source>
</evidence>
<dbReference type="SUPFAM" id="SSF49785">
    <property type="entry name" value="Galactose-binding domain-like"/>
    <property type="match status" value="1"/>
</dbReference>
<dbReference type="Gene3D" id="1.10.246.70">
    <property type="match status" value="1"/>
</dbReference>
<gene>
    <name evidence="12" type="ORF">GCM10010201_15900</name>
</gene>
<evidence type="ECO:0000313" key="12">
    <source>
        <dbReference type="EMBL" id="GAA2519569.1"/>
    </source>
</evidence>
<dbReference type="Gene3D" id="2.60.120.260">
    <property type="entry name" value="Galactose-binding domain-like"/>
    <property type="match status" value="1"/>
</dbReference>